<dbReference type="InterPro" id="IPR015943">
    <property type="entry name" value="WD40/YVTN_repeat-like_dom_sf"/>
</dbReference>
<dbReference type="PANTHER" id="PTHR36842">
    <property type="entry name" value="PROTEIN TOLB HOMOLOG"/>
    <property type="match status" value="1"/>
</dbReference>
<dbReference type="EMBL" id="JANUCP010000005">
    <property type="protein sequence ID" value="MCS3920508.1"/>
    <property type="molecule type" value="Genomic_DNA"/>
</dbReference>
<accession>A0ABT2ERB6</accession>
<gene>
    <name evidence="2" type="ORF">M2350_002937</name>
</gene>
<protein>
    <submittedName>
        <fullName evidence="2">TolB protein</fullName>
    </submittedName>
</protein>
<dbReference type="Gene3D" id="2.130.10.10">
    <property type="entry name" value="YVTN repeat-like/Quinoprotein amine dehydrogenase"/>
    <property type="match status" value="1"/>
</dbReference>
<dbReference type="Gene3D" id="2.120.10.30">
    <property type="entry name" value="TolB, C-terminal domain"/>
    <property type="match status" value="2"/>
</dbReference>
<dbReference type="RefSeq" id="WP_259099889.1">
    <property type="nucleotide sequence ID" value="NZ_CP130454.1"/>
</dbReference>
<sequence length="299" mass="34145">MVAMCDVDEQKALGLLITGLILGQSQIPHYLRQLTDHPAPDYSPCWHPDGRFIAFVSEREGGRQIWLVDVTTKRPRRLTRTGNNWAPSFSPDGRWIAFISDRAGQPHVWAMRVDTEAEPRQLTKYHEDSPAWSPDGSMIAFVSRRTGEPSLWVMNADGSMQRMLVRMPGKEIRHPVWTPDSKRIIFWSNIAGEPSLWEYRLDERSLVQLTEVSGNIEKASCSASGWLAFSATWTGQWEIWALPLVGGKPTQLTELRRQAREPALSRDGRYLAFVSDISGNLDIWLMETPVVMWMKVERK</sequence>
<keyword evidence="3" id="KW-1185">Reference proteome</keyword>
<evidence type="ECO:0000256" key="1">
    <source>
        <dbReference type="ARBA" id="ARBA00009820"/>
    </source>
</evidence>
<dbReference type="InterPro" id="IPR011042">
    <property type="entry name" value="6-blade_b-propeller_TolB-like"/>
</dbReference>
<name>A0ABT2ERB6_9BACT</name>
<dbReference type="Proteomes" id="UP001204798">
    <property type="component" value="Unassembled WGS sequence"/>
</dbReference>
<proteinExistence type="inferred from homology"/>
<comment type="similarity">
    <text evidence="1">Belongs to the TolB family.</text>
</comment>
<evidence type="ECO:0000313" key="2">
    <source>
        <dbReference type="EMBL" id="MCS3920508.1"/>
    </source>
</evidence>
<dbReference type="Gene3D" id="2.120.10.60">
    <property type="entry name" value="Tricorn protease N-terminal domain"/>
    <property type="match status" value="1"/>
</dbReference>
<comment type="caution">
    <text evidence="2">The sequence shown here is derived from an EMBL/GenBank/DDBJ whole genome shotgun (WGS) entry which is preliminary data.</text>
</comment>
<dbReference type="InterPro" id="IPR011659">
    <property type="entry name" value="WD40"/>
</dbReference>
<dbReference type="Pfam" id="PF07676">
    <property type="entry name" value="PD40"/>
    <property type="match status" value="5"/>
</dbReference>
<reference evidence="2 3" key="1">
    <citation type="submission" date="2022-08" db="EMBL/GenBank/DDBJ databases">
        <title>Bacterial and archaeal communities from various locations to study Microbial Dark Matter (Phase II).</title>
        <authorList>
            <person name="Stepanauskas R."/>
        </authorList>
    </citation>
    <scope>NUCLEOTIDE SEQUENCE [LARGE SCALE GENOMIC DNA]</scope>
    <source>
        <strain evidence="2 3">PD1</strain>
    </source>
</reference>
<dbReference type="SUPFAM" id="SSF101908">
    <property type="entry name" value="Putative isomerase YbhE"/>
    <property type="match status" value="1"/>
</dbReference>
<organism evidence="2 3">
    <name type="scientific">Candidatus Fervidibacter sacchari</name>
    <dbReference type="NCBI Taxonomy" id="1448929"/>
    <lineage>
        <taxon>Bacteria</taxon>
        <taxon>Candidatus Fervidibacterota</taxon>
        <taxon>Candidatus Fervidibacter</taxon>
    </lineage>
</organism>
<dbReference type="PANTHER" id="PTHR36842:SF1">
    <property type="entry name" value="PROTEIN TOLB"/>
    <property type="match status" value="1"/>
</dbReference>
<evidence type="ECO:0000313" key="3">
    <source>
        <dbReference type="Proteomes" id="UP001204798"/>
    </source>
</evidence>
<dbReference type="SUPFAM" id="SSF69304">
    <property type="entry name" value="Tricorn protease N-terminal domain"/>
    <property type="match status" value="1"/>
</dbReference>